<dbReference type="SUPFAM" id="SSF82199">
    <property type="entry name" value="SET domain"/>
    <property type="match status" value="1"/>
</dbReference>
<dbReference type="InterPro" id="IPR044430">
    <property type="entry name" value="SETD6_SET"/>
</dbReference>
<keyword evidence="10" id="KW-1185">Reference proteome</keyword>
<evidence type="ECO:0000256" key="6">
    <source>
        <dbReference type="PIRNR" id="PIRNR011771"/>
    </source>
</evidence>
<comment type="function">
    <text evidence="6">S-adenosyl-L-methionine-dependent protein-lysine N-methyltransferase that monomethylates 60S ribosomal protein L42.</text>
</comment>
<organism evidence="9 10">
    <name type="scientific">Mortierella isabellina</name>
    <name type="common">Filamentous fungus</name>
    <name type="synonym">Umbelopsis isabellina</name>
    <dbReference type="NCBI Taxonomy" id="91625"/>
    <lineage>
        <taxon>Eukaryota</taxon>
        <taxon>Fungi</taxon>
        <taxon>Fungi incertae sedis</taxon>
        <taxon>Mucoromycota</taxon>
        <taxon>Mucoromycotina</taxon>
        <taxon>Umbelopsidomycetes</taxon>
        <taxon>Umbelopsidales</taxon>
        <taxon>Umbelopsidaceae</taxon>
        <taxon>Umbelopsis</taxon>
    </lineage>
</organism>
<accession>A0A8H7Q007</accession>
<dbReference type="PANTHER" id="PTHR13271">
    <property type="entry name" value="UNCHARACTERIZED PUTATIVE METHYLTRANSFERASE"/>
    <property type="match status" value="1"/>
</dbReference>
<evidence type="ECO:0000256" key="4">
    <source>
        <dbReference type="ARBA" id="ARBA00022691"/>
    </source>
</evidence>
<evidence type="ECO:0000256" key="1">
    <source>
        <dbReference type="ARBA" id="ARBA00004123"/>
    </source>
</evidence>
<dbReference type="Pfam" id="PF00856">
    <property type="entry name" value="SET"/>
    <property type="match status" value="1"/>
</dbReference>
<evidence type="ECO:0000313" key="10">
    <source>
        <dbReference type="Proteomes" id="UP000654370"/>
    </source>
</evidence>
<name>A0A8H7Q007_MORIS</name>
<evidence type="ECO:0000256" key="7">
    <source>
        <dbReference type="SAM" id="MobiDB-lite"/>
    </source>
</evidence>
<dbReference type="InterPro" id="IPR036464">
    <property type="entry name" value="Rubisco_LSMT_subst-bd_sf"/>
</dbReference>
<evidence type="ECO:0000256" key="3">
    <source>
        <dbReference type="ARBA" id="ARBA00022679"/>
    </source>
</evidence>
<feature type="domain" description="SET" evidence="8">
    <location>
        <begin position="24"/>
        <end position="273"/>
    </location>
</feature>
<feature type="region of interest" description="Disordered" evidence="7">
    <location>
        <begin position="192"/>
        <end position="223"/>
    </location>
</feature>
<comment type="caution">
    <text evidence="9">The sequence shown here is derived from an EMBL/GenBank/DDBJ whole genome shotgun (WGS) entry which is preliminary data.</text>
</comment>
<keyword evidence="2 6" id="KW-0489">Methyltransferase</keyword>
<evidence type="ECO:0000313" key="9">
    <source>
        <dbReference type="EMBL" id="KAG2183393.1"/>
    </source>
</evidence>
<dbReference type="CDD" id="cd19178">
    <property type="entry name" value="SET_SETD6"/>
    <property type="match status" value="1"/>
</dbReference>
<dbReference type="AlphaFoldDB" id="A0A8H7Q007"/>
<dbReference type="InterPro" id="IPR050600">
    <property type="entry name" value="SETD3_SETD6_MTase"/>
</dbReference>
<dbReference type="EC" id="2.1.1.-" evidence="6"/>
<dbReference type="Gene3D" id="3.90.1420.10">
    <property type="entry name" value="Rubisco LSMT, substrate-binding domain"/>
    <property type="match status" value="1"/>
</dbReference>
<evidence type="ECO:0000259" key="8">
    <source>
        <dbReference type="PROSITE" id="PS50280"/>
    </source>
</evidence>
<dbReference type="SUPFAM" id="SSF81822">
    <property type="entry name" value="RuBisCo LSMT C-terminal, substrate-binding domain"/>
    <property type="match status" value="1"/>
</dbReference>
<dbReference type="GO" id="GO:0032259">
    <property type="term" value="P:methylation"/>
    <property type="evidence" value="ECO:0007669"/>
    <property type="project" value="UniProtKB-KW"/>
</dbReference>
<dbReference type="Gene3D" id="3.90.1410.10">
    <property type="entry name" value="set domain protein methyltransferase, domain 1"/>
    <property type="match status" value="1"/>
</dbReference>
<dbReference type="Pfam" id="PF09273">
    <property type="entry name" value="Rubis-subs-bind"/>
    <property type="match status" value="1"/>
</dbReference>
<comment type="similarity">
    <text evidence="6">Belongs to the class V-like SAM-binding methyltransferase superfamily. Histone-lysine methyltransferase family. SETD6 subfamily.</text>
</comment>
<keyword evidence="3 6" id="KW-0808">Transferase</keyword>
<reference evidence="9" key="1">
    <citation type="submission" date="2020-12" db="EMBL/GenBank/DDBJ databases">
        <title>Metabolic potential, ecology and presence of endohyphal bacteria is reflected in genomic diversity of Mucoromycotina.</title>
        <authorList>
            <person name="Muszewska A."/>
            <person name="Okrasinska A."/>
            <person name="Steczkiewicz K."/>
            <person name="Drgas O."/>
            <person name="Orlowska M."/>
            <person name="Perlinska-Lenart U."/>
            <person name="Aleksandrzak-Piekarczyk T."/>
            <person name="Szatraj K."/>
            <person name="Zielenkiewicz U."/>
            <person name="Pilsyk S."/>
            <person name="Malc E."/>
            <person name="Mieczkowski P."/>
            <person name="Kruszewska J.S."/>
            <person name="Biernat P."/>
            <person name="Pawlowska J."/>
        </authorList>
    </citation>
    <scope>NUCLEOTIDE SEQUENCE</scope>
    <source>
        <strain evidence="9">WA0000067209</strain>
    </source>
</reference>
<dbReference type="InterPro" id="IPR015353">
    <property type="entry name" value="Rubisco_LSMT_subst-bd"/>
</dbReference>
<keyword evidence="4 6" id="KW-0949">S-adenosyl-L-methionine</keyword>
<dbReference type="PANTHER" id="PTHR13271:SF34">
    <property type="entry name" value="N-LYSINE METHYLTRANSFERASE SETD6"/>
    <property type="match status" value="1"/>
</dbReference>
<feature type="compositionally biased region" description="Acidic residues" evidence="7">
    <location>
        <begin position="195"/>
        <end position="223"/>
    </location>
</feature>
<evidence type="ECO:0000256" key="2">
    <source>
        <dbReference type="ARBA" id="ARBA00022603"/>
    </source>
</evidence>
<dbReference type="PROSITE" id="PS50280">
    <property type="entry name" value="SET"/>
    <property type="match status" value="1"/>
</dbReference>
<dbReference type="GO" id="GO:0016279">
    <property type="term" value="F:protein-lysine N-methyltransferase activity"/>
    <property type="evidence" value="ECO:0007669"/>
    <property type="project" value="UniProtKB-UniRule"/>
</dbReference>
<dbReference type="OrthoDB" id="341421at2759"/>
<protein>
    <recommendedName>
        <fullName evidence="6">Ribosomal lysine N-methyltransferase 4</fullName>
        <ecNumber evidence="6">2.1.1.-</ecNumber>
    </recommendedName>
</protein>
<gene>
    <name evidence="9" type="ORF">INT43_006399</name>
</gene>
<dbReference type="InterPro" id="IPR011383">
    <property type="entry name" value="N-lys_methylase_SETD6"/>
</dbReference>
<evidence type="ECO:0000256" key="5">
    <source>
        <dbReference type="ARBA" id="ARBA00023242"/>
    </source>
</evidence>
<sequence>MSEFDKASDTFVTWLKYNGATVADSVAIKDLRSQNAGRGMVAVKDIKEGDLLFSLPRKILLSEETSELANIPDVKEKLQQLDGWSPLILCMMYESQREQSFWKPYFDILPKEFSTPMFWDQKDLKELAGTSVIDKIGKEDAETLYNETLLPIIKSHPGVFDEKVHNVDLFHVCGSLIMAYSFHDELAVRKRQENDEKDNLDEAEAEAEAEDEDEDSDEEEEEEQGIIAMVPMADMLNHRTGFNNARLFHEPEALQMRAIKDIKAQDQIYNTYGDLCNGDLLRKYGFVDEPNEHDIVEISGDLVLNEGCPKGSSEKEKEAKVTFLLEEEALDDCFVIESNGDVPPELLVCVQVFMMSSQEFSTMLGKRKLPKPKRSAVIMDKIIAILTKRLEQYSGSVEEDEKRLRDSSLSLNQHNSLIVKIGEQLILQKALNQAQAADEHGPKRKKLRK</sequence>
<dbReference type="Proteomes" id="UP000654370">
    <property type="component" value="Unassembled WGS sequence"/>
</dbReference>
<dbReference type="EMBL" id="JAEPQZ010000003">
    <property type="protein sequence ID" value="KAG2183393.1"/>
    <property type="molecule type" value="Genomic_DNA"/>
</dbReference>
<dbReference type="InterPro" id="IPR001214">
    <property type="entry name" value="SET_dom"/>
</dbReference>
<proteinExistence type="inferred from homology"/>
<dbReference type="InterPro" id="IPR046341">
    <property type="entry name" value="SET_dom_sf"/>
</dbReference>
<comment type="subcellular location">
    <subcellularLocation>
        <location evidence="1 6">Nucleus</location>
    </subcellularLocation>
</comment>
<dbReference type="GO" id="GO:0005634">
    <property type="term" value="C:nucleus"/>
    <property type="evidence" value="ECO:0007669"/>
    <property type="project" value="UniProtKB-SubCell"/>
</dbReference>
<dbReference type="PIRSF" id="PIRSF011771">
    <property type="entry name" value="RMS1_SET"/>
    <property type="match status" value="1"/>
</dbReference>
<keyword evidence="5 6" id="KW-0539">Nucleus</keyword>
<dbReference type="FunFam" id="3.90.1410.10:FF:000007">
    <property type="entry name" value="Ribosomal lysine N-methyltransferase 4"/>
    <property type="match status" value="1"/>
</dbReference>